<dbReference type="AlphaFoldDB" id="A0A9Q8Y0X7"/>
<dbReference type="EMBL" id="CP086395">
    <property type="protein sequence ID" value="USJ19559.1"/>
    <property type="molecule type" value="Genomic_DNA"/>
</dbReference>
<organism evidence="1 2">
    <name type="scientific">Lactococcus formosensis</name>
    <dbReference type="NCBI Taxonomy" id="1281486"/>
    <lineage>
        <taxon>Bacteria</taxon>
        <taxon>Bacillati</taxon>
        <taxon>Bacillota</taxon>
        <taxon>Bacilli</taxon>
        <taxon>Lactobacillales</taxon>
        <taxon>Streptococcaceae</taxon>
        <taxon>Lactococcus</taxon>
    </lineage>
</organism>
<dbReference type="RefSeq" id="WP_252175106.1">
    <property type="nucleotide sequence ID" value="NZ_CP086395.1"/>
</dbReference>
<evidence type="ECO:0000313" key="2">
    <source>
        <dbReference type="Proteomes" id="UP001056730"/>
    </source>
</evidence>
<proteinExistence type="predicted"/>
<accession>A0A9Q8Y0X7</accession>
<gene>
    <name evidence="1" type="ORF">LMK00_06900</name>
</gene>
<reference evidence="1" key="1">
    <citation type="journal article" date="2022" name="Front. Microbiol.">
        <title>Feed Insects as a Reservoir of Granadaene-Producing Lactococci.</title>
        <authorList>
            <person name="Neuzil-Bunesova V."/>
            <person name="Ramirez Garcia A."/>
            <person name="Modrackova N."/>
            <person name="Makovska M."/>
            <person name="Sabolova M."/>
            <person name="Sproer C."/>
            <person name="Bunk B."/>
            <person name="Blom J."/>
            <person name="Schwab C."/>
        </authorList>
    </citation>
    <scope>NUCLEOTIDE SEQUENCE</scope>
    <source>
        <strain evidence="1">I4/6O</strain>
    </source>
</reference>
<protein>
    <submittedName>
        <fullName evidence="1">Uncharacterized protein</fullName>
    </submittedName>
</protein>
<dbReference type="Proteomes" id="UP001056730">
    <property type="component" value="Chromosome"/>
</dbReference>
<dbReference type="KEGG" id="lfo:LMK00_06900"/>
<sequence>MEVKKKLKPGDSLKLKGGEKVTIIGTHNRIYTIMRKNGQKRCVSIDDLIIVPISPPEKSWSKKNWY</sequence>
<name>A0A9Q8Y0X7_9LACT</name>
<evidence type="ECO:0000313" key="1">
    <source>
        <dbReference type="EMBL" id="USJ19559.1"/>
    </source>
</evidence>